<dbReference type="PANTHER" id="PTHR31410">
    <property type="entry name" value="TRANSMEMBRANE PROTEIN 246"/>
    <property type="match status" value="1"/>
</dbReference>
<protein>
    <recommendedName>
        <fullName evidence="4">Integral membrane protein</fullName>
    </recommendedName>
</protein>
<dbReference type="RefSeq" id="XP_033460070.1">
    <property type="nucleotide sequence ID" value="XM_033601412.1"/>
</dbReference>
<dbReference type="GO" id="GO:0000139">
    <property type="term" value="C:Golgi membrane"/>
    <property type="evidence" value="ECO:0007669"/>
    <property type="project" value="InterPro"/>
</dbReference>
<proteinExistence type="predicted"/>
<dbReference type="GO" id="GO:0006506">
    <property type="term" value="P:GPI anchor biosynthetic process"/>
    <property type="evidence" value="ECO:0007669"/>
    <property type="project" value="InterPro"/>
</dbReference>
<evidence type="ECO:0008006" key="4">
    <source>
        <dbReference type="Google" id="ProtNLM"/>
    </source>
</evidence>
<evidence type="ECO:0000256" key="1">
    <source>
        <dbReference type="SAM" id="Phobius"/>
    </source>
</evidence>
<dbReference type="AlphaFoldDB" id="A0A6J3M670"/>
<dbReference type="OrthoDB" id="2016523at2759"/>
<dbReference type="CDD" id="cd22189">
    <property type="entry name" value="PGAP4-like_fungal"/>
    <property type="match status" value="1"/>
</dbReference>
<accession>A0A6J3M670</accession>
<dbReference type="GeneID" id="54359212"/>
<feature type="transmembrane region" description="Helical" evidence="1">
    <location>
        <begin position="280"/>
        <end position="302"/>
    </location>
</feature>
<dbReference type="PANTHER" id="PTHR31410:SF1">
    <property type="entry name" value="POST-GPI ATTACHMENT TO PROTEINS FACTOR 4"/>
    <property type="match status" value="1"/>
</dbReference>
<dbReference type="Proteomes" id="UP000504637">
    <property type="component" value="Unplaced"/>
</dbReference>
<feature type="transmembrane region" description="Helical" evidence="1">
    <location>
        <begin position="247"/>
        <end position="268"/>
    </location>
</feature>
<keyword evidence="1" id="KW-1133">Transmembrane helix</keyword>
<evidence type="ECO:0000313" key="3">
    <source>
        <dbReference type="RefSeq" id="XP_033460070.1"/>
    </source>
</evidence>
<gene>
    <name evidence="3" type="ORF">K489DRAFT_319842</name>
</gene>
<evidence type="ECO:0000313" key="2">
    <source>
        <dbReference type="Proteomes" id="UP000504637"/>
    </source>
</evidence>
<reference evidence="3" key="1">
    <citation type="submission" date="2020-01" db="EMBL/GenBank/DDBJ databases">
        <authorList>
            <consortium name="DOE Joint Genome Institute"/>
            <person name="Haridas S."/>
            <person name="Albert R."/>
            <person name="Binder M."/>
            <person name="Bloem J."/>
            <person name="Labutti K."/>
            <person name="Salamov A."/>
            <person name="Andreopoulos B."/>
            <person name="Baker S.E."/>
            <person name="Barry K."/>
            <person name="Bills G."/>
            <person name="Bluhm B.H."/>
            <person name="Cannon C."/>
            <person name="Castanera R."/>
            <person name="Culley D.E."/>
            <person name="Daum C."/>
            <person name="Ezra D."/>
            <person name="Gonzalez J.B."/>
            <person name="Henrissat B."/>
            <person name="Kuo A."/>
            <person name="Liang C."/>
            <person name="Lipzen A."/>
            <person name="Lutzoni F."/>
            <person name="Magnuson J."/>
            <person name="Mondo S."/>
            <person name="Nolan M."/>
            <person name="Ohm R."/>
            <person name="Pangilinan J."/>
            <person name="Park H.-J."/>
            <person name="Ramirez L."/>
            <person name="Alfaro M."/>
            <person name="Sun H."/>
            <person name="Tritt A."/>
            <person name="Yoshinaga Y."/>
            <person name="Zwiers L.-H."/>
            <person name="Turgeon B.G."/>
            <person name="Goodwin S.B."/>
            <person name="Spatafora J.W."/>
            <person name="Crous P.W."/>
            <person name="Grigoriev I.V."/>
        </authorList>
    </citation>
    <scope>NUCLEOTIDE SEQUENCE</scope>
    <source>
        <strain evidence="3">CBS 342.82</strain>
    </source>
</reference>
<keyword evidence="1" id="KW-0812">Transmembrane</keyword>
<dbReference type="InterPro" id="IPR029675">
    <property type="entry name" value="PGAP4"/>
</dbReference>
<reference evidence="3" key="2">
    <citation type="submission" date="2020-04" db="EMBL/GenBank/DDBJ databases">
        <authorList>
            <consortium name="NCBI Genome Project"/>
        </authorList>
    </citation>
    <scope>NUCLEOTIDE SEQUENCE</scope>
    <source>
        <strain evidence="3">CBS 342.82</strain>
    </source>
</reference>
<reference evidence="3" key="3">
    <citation type="submission" date="2025-08" db="UniProtKB">
        <authorList>
            <consortium name="RefSeq"/>
        </authorList>
    </citation>
    <scope>IDENTIFICATION</scope>
    <source>
        <strain evidence="3">CBS 342.82</strain>
    </source>
</reference>
<organism evidence="3">
    <name type="scientific">Dissoconium aciculare CBS 342.82</name>
    <dbReference type="NCBI Taxonomy" id="1314786"/>
    <lineage>
        <taxon>Eukaryota</taxon>
        <taxon>Fungi</taxon>
        <taxon>Dikarya</taxon>
        <taxon>Ascomycota</taxon>
        <taxon>Pezizomycotina</taxon>
        <taxon>Dothideomycetes</taxon>
        <taxon>Dothideomycetidae</taxon>
        <taxon>Mycosphaerellales</taxon>
        <taxon>Dissoconiaceae</taxon>
        <taxon>Dissoconium</taxon>
    </lineage>
</organism>
<keyword evidence="1" id="KW-0472">Membrane</keyword>
<dbReference type="GO" id="GO:0016757">
    <property type="term" value="F:glycosyltransferase activity"/>
    <property type="evidence" value="ECO:0007669"/>
    <property type="project" value="InterPro"/>
</dbReference>
<sequence length="422" mass="47588">MGARRGQLSSHSAALIAFVVVFLLTALHLRPFSRRDPSSLFFDPVSAFEPSYSALRTQQAIDYVDAVSANPQKYARPVSRNPELAIGIGTVQREEVQYVKAAVGSLLHGLTKEERNQFHLSFFIAHTDPNLHSAFNESWFHTLADRIIKYTDAPAEVLDRAFFYEQNDPYHQVKPLLDYAKLLQDGYDLGAPYVLVLEDDVLAMDGWLHRSLTALRQLSLRPKDKASTLYIRLFYNERIQGWNSENWASYLFRSVLVAVGTVIVMLVLRHSSNPYLARFLSGPTMLVVLFVILPSCIGFYFASGRLTVAPLPLGLQHMEKYGCCSQALIFPREAIPGLIKFYQDSQQGFVDSLIESYADETGLQRLALVPSVFQHIGGSSSKGGNKKPLTRWGRTSPQNIWNFGFELLDPSKLKKEHERQAE</sequence>
<name>A0A6J3M670_9PEZI</name>
<keyword evidence="2" id="KW-1185">Reference proteome</keyword>